<accession>A0A8I6A7K1</accession>
<keyword evidence="2" id="KW-0732">Signal</keyword>
<reference evidence="3" key="1">
    <citation type="submission" date="2024-01" db="EMBL/GenBank/DDBJ databases">
        <title>GRCr8: a new rat reference genome assembly contstructed from accurate long reads and long range scaffolding.</title>
        <authorList>
            <person name="Doris P.A."/>
            <person name="Kalbfleisch T."/>
            <person name="Li K."/>
            <person name="Howe K."/>
            <person name="Wood J."/>
        </authorList>
    </citation>
    <scope>NUCLEOTIDE SEQUENCE [LARGE SCALE GENOMIC DNA]</scope>
    <source>
        <strain evidence="3">Brown Norway</strain>
    </source>
</reference>
<proteinExistence type="predicted"/>
<dbReference type="Proteomes" id="UP000002494">
    <property type="component" value="Chromosome 10"/>
</dbReference>
<reference evidence="3" key="3">
    <citation type="submission" date="2025-09" db="UniProtKB">
        <authorList>
            <consortium name="Ensembl"/>
        </authorList>
    </citation>
    <scope>IDENTIFICATION</scope>
    <source>
        <strain evidence="3">Brown Norway</strain>
    </source>
</reference>
<feature type="signal peptide" evidence="2">
    <location>
        <begin position="1"/>
        <end position="23"/>
    </location>
</feature>
<sequence length="212" mass="22534">MKEETALLATVTLLGVLLQGDLCAKNFPRVAAAHLWPSRVRARLPSPGKLQRVLSAVPRHALGRRHLLPRRRRSPVRTVLPVRAAPLLPGIRALRTAQAGSPVRERARALAASGNGCTGLASPLPPWHTTGCALQMAPGAPADGLRRRTSKSAELEIFELNAGAPTSESQFLIKVSTKIPSAFSWSEEGRIPQAAKPGGPQPGTDAAGLWEV</sequence>
<gene>
    <name evidence="3 5" type="primary">Ltc4s</name>
</gene>
<evidence type="ECO:0000256" key="2">
    <source>
        <dbReference type="SAM" id="SignalP"/>
    </source>
</evidence>
<dbReference type="Ensembl" id="ENSRNOT00000110795.2">
    <property type="protein sequence ID" value="ENSRNOP00000087343.1"/>
    <property type="gene ID" value="ENSRNOG00000003244.4"/>
</dbReference>
<dbReference type="AlphaFoldDB" id="A0A8I6A7K1"/>
<protein>
    <submittedName>
        <fullName evidence="3">Leukotriene C4 synthase</fullName>
    </submittedName>
</protein>
<evidence type="ECO:0000313" key="3">
    <source>
        <dbReference type="Ensembl" id="ENSRNOP00000087343.1"/>
    </source>
</evidence>
<name>A0A8I6A7K1_RAT</name>
<dbReference type="RGD" id="620677">
    <property type="gene designation" value="Ltc4s"/>
</dbReference>
<organism evidence="3 4">
    <name type="scientific">Rattus norvegicus</name>
    <name type="common">Rat</name>
    <dbReference type="NCBI Taxonomy" id="10116"/>
    <lineage>
        <taxon>Eukaryota</taxon>
        <taxon>Metazoa</taxon>
        <taxon>Chordata</taxon>
        <taxon>Craniata</taxon>
        <taxon>Vertebrata</taxon>
        <taxon>Euteleostomi</taxon>
        <taxon>Mammalia</taxon>
        <taxon>Eutheria</taxon>
        <taxon>Euarchontoglires</taxon>
        <taxon>Glires</taxon>
        <taxon>Rodentia</taxon>
        <taxon>Myomorpha</taxon>
        <taxon>Muroidea</taxon>
        <taxon>Muridae</taxon>
        <taxon>Murinae</taxon>
        <taxon>Rattus</taxon>
    </lineage>
</organism>
<evidence type="ECO:0000313" key="5">
    <source>
        <dbReference type="RGD" id="620677"/>
    </source>
</evidence>
<feature type="region of interest" description="Disordered" evidence="1">
    <location>
        <begin position="191"/>
        <end position="212"/>
    </location>
</feature>
<evidence type="ECO:0000313" key="4">
    <source>
        <dbReference type="Proteomes" id="UP000002494"/>
    </source>
</evidence>
<feature type="chain" id="PRO_5035321348" evidence="2">
    <location>
        <begin position="24"/>
        <end position="212"/>
    </location>
</feature>
<dbReference type="GeneTree" id="ENSGT00900000143680"/>
<evidence type="ECO:0000256" key="1">
    <source>
        <dbReference type="SAM" id="MobiDB-lite"/>
    </source>
</evidence>
<keyword evidence="4" id="KW-1185">Reference proteome</keyword>
<reference evidence="3" key="2">
    <citation type="submission" date="2025-08" db="UniProtKB">
        <authorList>
            <consortium name="Ensembl"/>
        </authorList>
    </citation>
    <scope>IDENTIFICATION</scope>
    <source>
        <strain evidence="3">Brown Norway</strain>
    </source>
</reference>